<gene>
    <name evidence="7" type="ORF">SAMN05444143_101810</name>
</gene>
<dbReference type="CDD" id="cd10147">
    <property type="entry name" value="Wzt_C-like"/>
    <property type="match status" value="1"/>
</dbReference>
<dbReference type="InterPro" id="IPR003593">
    <property type="entry name" value="AAA+_ATPase"/>
</dbReference>
<evidence type="ECO:0000256" key="1">
    <source>
        <dbReference type="ARBA" id="ARBA00005417"/>
    </source>
</evidence>
<reference evidence="8" key="1">
    <citation type="submission" date="2016-10" db="EMBL/GenBank/DDBJ databases">
        <authorList>
            <person name="Varghese N."/>
            <person name="Submissions S."/>
        </authorList>
    </citation>
    <scope>NUCLEOTIDE SEQUENCE [LARGE SCALE GENOMIC DNA]</scope>
    <source>
        <strain evidence="8">DSM 4002</strain>
    </source>
</reference>
<accession>A0A1I4SFP2</accession>
<proteinExistence type="inferred from homology"/>
<feature type="compositionally biased region" description="Polar residues" evidence="5">
    <location>
        <begin position="1"/>
        <end position="22"/>
    </location>
</feature>
<dbReference type="eggNOG" id="COG1134">
    <property type="taxonomic scope" value="Bacteria"/>
</dbReference>
<dbReference type="PANTHER" id="PTHR46743">
    <property type="entry name" value="TEICHOIC ACIDS EXPORT ATP-BINDING PROTEIN TAGH"/>
    <property type="match status" value="1"/>
</dbReference>
<dbReference type="EMBL" id="FOUT01000001">
    <property type="protein sequence ID" value="SFM63299.1"/>
    <property type="molecule type" value="Genomic_DNA"/>
</dbReference>
<dbReference type="STRING" id="29536.FLB_02190"/>
<feature type="region of interest" description="Disordered" evidence="5">
    <location>
        <begin position="1"/>
        <end position="23"/>
    </location>
</feature>
<comment type="similarity">
    <text evidence="1">Belongs to the ABC transporter superfamily.</text>
</comment>
<dbReference type="GO" id="GO:0005524">
    <property type="term" value="F:ATP binding"/>
    <property type="evidence" value="ECO:0007669"/>
    <property type="project" value="UniProtKB-KW"/>
</dbReference>
<dbReference type="Gene3D" id="3.40.50.300">
    <property type="entry name" value="P-loop containing nucleotide triphosphate hydrolases"/>
    <property type="match status" value="1"/>
</dbReference>
<dbReference type="GO" id="GO:0016020">
    <property type="term" value="C:membrane"/>
    <property type="evidence" value="ECO:0007669"/>
    <property type="project" value="InterPro"/>
</dbReference>
<keyword evidence="4 7" id="KW-0067">ATP-binding</keyword>
<dbReference type="CDD" id="cd03220">
    <property type="entry name" value="ABC_KpsT_Wzt"/>
    <property type="match status" value="1"/>
</dbReference>
<keyword evidence="8" id="KW-1185">Reference proteome</keyword>
<dbReference type="SUPFAM" id="SSF52540">
    <property type="entry name" value="P-loop containing nucleoside triphosphate hydrolases"/>
    <property type="match status" value="1"/>
</dbReference>
<dbReference type="Proteomes" id="UP000182961">
    <property type="component" value="Unassembled WGS sequence"/>
</dbReference>
<dbReference type="InterPro" id="IPR015860">
    <property type="entry name" value="ABC_transpr_TagH-like"/>
</dbReference>
<dbReference type="Pfam" id="PF00005">
    <property type="entry name" value="ABC_tran"/>
    <property type="match status" value="1"/>
</dbReference>
<evidence type="ECO:0000256" key="3">
    <source>
        <dbReference type="ARBA" id="ARBA00022741"/>
    </source>
</evidence>
<name>A0A1I4SFP2_9FLAO</name>
<dbReference type="PROSITE" id="PS50893">
    <property type="entry name" value="ABC_TRANSPORTER_2"/>
    <property type="match status" value="1"/>
</dbReference>
<dbReference type="PANTHER" id="PTHR46743:SF2">
    <property type="entry name" value="TEICHOIC ACIDS EXPORT ATP-BINDING PROTEIN TAGH"/>
    <property type="match status" value="1"/>
</dbReference>
<sequence length="456" mass="50672">MQEQNTTKNAATPTPISSQTTPLFGAEGLGPILKAENISKQYRLGTVGTGTLSHDLNRWWHRIRGKEDPYLKIGETNDRSTKGTSDYVWALQDINFEVQRGEVLGIIGKNGAGKSTLLKILSKVTAPTTGSIKSKGRIASLLEVGTGFNGELTGRENVYLNGAILGMTKKEITAKLDEIIAFSGCERYVDTPVKRYSSGMTVRLAFAVAAFLEPEILVIDEVLAVGDAEFQKKAIGKMQDISKGEGRTVLFVSHNMAAVKSLCTRGIVMEQGRVVFEGGIEESVSRYYMSNYEDSENDFLGIYNFEMHRDKKNEYGILKAEMYCNDHLTDTIYTGSIFKLKLFFKSSRDFFEGEIGIVIKDSEQISYLGLNNKHLGNSVIVKKGMGIAEICIEDFPLYAVGDYWINLYFGDQGPDYECIENAIKVKIIGEDIYGSGRKLDTAWNRIVHKKISIKTI</sequence>
<evidence type="ECO:0000256" key="4">
    <source>
        <dbReference type="ARBA" id="ARBA00022840"/>
    </source>
</evidence>
<evidence type="ECO:0000259" key="6">
    <source>
        <dbReference type="PROSITE" id="PS50893"/>
    </source>
</evidence>
<evidence type="ECO:0000313" key="8">
    <source>
        <dbReference type="Proteomes" id="UP000182961"/>
    </source>
</evidence>
<keyword evidence="3" id="KW-0547">Nucleotide-binding</keyword>
<dbReference type="InterPro" id="IPR003439">
    <property type="entry name" value="ABC_transporter-like_ATP-bd"/>
</dbReference>
<dbReference type="InterPro" id="IPR029439">
    <property type="entry name" value="Wzt_C"/>
</dbReference>
<evidence type="ECO:0000256" key="2">
    <source>
        <dbReference type="ARBA" id="ARBA00022448"/>
    </source>
</evidence>
<dbReference type="Gene3D" id="2.70.50.60">
    <property type="entry name" value="abc- transporter (atp binding component) like domain"/>
    <property type="match status" value="1"/>
</dbReference>
<dbReference type="AlphaFoldDB" id="A0A1I4SFP2"/>
<feature type="domain" description="ABC transporter" evidence="6">
    <location>
        <begin position="71"/>
        <end position="296"/>
    </location>
</feature>
<protein>
    <submittedName>
        <fullName evidence="7">Lipopolysaccharide transport system ATP-binding protein</fullName>
    </submittedName>
</protein>
<evidence type="ECO:0000313" key="7">
    <source>
        <dbReference type="EMBL" id="SFM63299.1"/>
    </source>
</evidence>
<dbReference type="RefSeq" id="WP_024981575.1">
    <property type="nucleotide sequence ID" value="NZ_CBCRUM010000030.1"/>
</dbReference>
<keyword evidence="2" id="KW-0813">Transport</keyword>
<dbReference type="GO" id="GO:0140359">
    <property type="term" value="F:ABC-type transporter activity"/>
    <property type="evidence" value="ECO:0007669"/>
    <property type="project" value="InterPro"/>
</dbReference>
<dbReference type="InterPro" id="IPR027417">
    <property type="entry name" value="P-loop_NTPase"/>
</dbReference>
<dbReference type="Pfam" id="PF14524">
    <property type="entry name" value="Wzt_C"/>
    <property type="match status" value="1"/>
</dbReference>
<dbReference type="SMART" id="SM00382">
    <property type="entry name" value="AAA"/>
    <property type="match status" value="1"/>
</dbReference>
<evidence type="ECO:0000256" key="5">
    <source>
        <dbReference type="SAM" id="MobiDB-lite"/>
    </source>
</evidence>
<dbReference type="InterPro" id="IPR050683">
    <property type="entry name" value="Bact_Polysacc_Export_ATP-bd"/>
</dbReference>
<dbReference type="GO" id="GO:0016887">
    <property type="term" value="F:ATP hydrolysis activity"/>
    <property type="evidence" value="ECO:0007669"/>
    <property type="project" value="InterPro"/>
</dbReference>
<organism evidence="7 8">
    <name type="scientific">Flavobacterium succinicans</name>
    <dbReference type="NCBI Taxonomy" id="29536"/>
    <lineage>
        <taxon>Bacteria</taxon>
        <taxon>Pseudomonadati</taxon>
        <taxon>Bacteroidota</taxon>
        <taxon>Flavobacteriia</taxon>
        <taxon>Flavobacteriales</taxon>
        <taxon>Flavobacteriaceae</taxon>
        <taxon>Flavobacterium</taxon>
    </lineage>
</organism>